<evidence type="ECO:0000313" key="1">
    <source>
        <dbReference type="EMBL" id="ABF88028.1"/>
    </source>
</evidence>
<sequence>MRHNVSMSATQQGREPLHRALRTLRDLSKVREALHPEGVEALVATHFPPSWRVPTSVVGKVTADALRDELRDLLATGAQVLARLEHSREDTPLSETEQTALETVVAFFGRPALAIRNGSFGAPPVGWEMLEQHREHIERTIDATGRIELAGSGMLGTGFLVTDELVMTNRHVAQHFCRRATDKWVLRLGVVPRVDWLGEHQRDAQATFPIQGVAAVHAVHDLALLRLGAPKGAVLRPAPLRLATQAPDATDSRALYCVGYPMKDHSRTPPEVLLRIFEDAFGVKRLQPGELLSLDPARQQLSHDCSTLGGSSGSPIVELETHAVLGLHFGGTRQENHAVALWQLADDPLLSRAGVRFTTP</sequence>
<dbReference type="eggNOG" id="COG3591">
    <property type="taxonomic scope" value="Bacteria"/>
</dbReference>
<accession>Q1D136</accession>
<dbReference type="InterPro" id="IPR009003">
    <property type="entry name" value="Peptidase_S1_PA"/>
</dbReference>
<dbReference type="STRING" id="246197.MXAN_5494"/>
<dbReference type="HOGENOM" id="CLU_056935_0_0_7"/>
<dbReference type="EnsemblBacteria" id="ABF88028">
    <property type="protein sequence ID" value="ABF88028"/>
    <property type="gene ID" value="MXAN_5494"/>
</dbReference>
<dbReference type="KEGG" id="mxa:MXAN_5494"/>
<dbReference type="InterPro" id="IPR043504">
    <property type="entry name" value="Peptidase_S1_PA_chymotrypsin"/>
</dbReference>
<organism evidence="1 2">
    <name type="scientific">Myxococcus xanthus (strain DK1622)</name>
    <dbReference type="NCBI Taxonomy" id="246197"/>
    <lineage>
        <taxon>Bacteria</taxon>
        <taxon>Pseudomonadati</taxon>
        <taxon>Myxococcota</taxon>
        <taxon>Myxococcia</taxon>
        <taxon>Myxococcales</taxon>
        <taxon>Cystobacterineae</taxon>
        <taxon>Myxococcaceae</taxon>
        <taxon>Myxococcus</taxon>
    </lineage>
</organism>
<evidence type="ECO:0000313" key="2">
    <source>
        <dbReference type="Proteomes" id="UP000002402"/>
    </source>
</evidence>
<keyword evidence="2" id="KW-1185">Reference proteome</keyword>
<dbReference type="Gene3D" id="2.40.10.10">
    <property type="entry name" value="Trypsin-like serine proteases"/>
    <property type="match status" value="2"/>
</dbReference>
<dbReference type="GeneID" id="41362748"/>
<dbReference type="RefSeq" id="WP_011555452.1">
    <property type="nucleotide sequence ID" value="NC_008095.1"/>
</dbReference>
<dbReference type="SUPFAM" id="SSF50494">
    <property type="entry name" value="Trypsin-like serine proteases"/>
    <property type="match status" value="1"/>
</dbReference>
<dbReference type="Pfam" id="PF13365">
    <property type="entry name" value="Trypsin_2"/>
    <property type="match status" value="1"/>
</dbReference>
<name>Q1D136_MYXXD</name>
<proteinExistence type="predicted"/>
<dbReference type="Proteomes" id="UP000002402">
    <property type="component" value="Chromosome"/>
</dbReference>
<dbReference type="AlphaFoldDB" id="Q1D136"/>
<reference evidence="1 2" key="1">
    <citation type="journal article" date="2006" name="Proc. Natl. Acad. Sci. U.S.A.">
        <title>Evolution of sensory complexity recorded in a myxobacterial genome.</title>
        <authorList>
            <person name="Goldman B.S."/>
            <person name="Nierman W.C."/>
            <person name="Kaiser D."/>
            <person name="Slater S.C."/>
            <person name="Durkin A.S."/>
            <person name="Eisen J.A."/>
            <person name="Ronning C.M."/>
            <person name="Barbazuk W.B."/>
            <person name="Blanchard M."/>
            <person name="Field C."/>
            <person name="Halling C."/>
            <person name="Hinkle G."/>
            <person name="Iartchuk O."/>
            <person name="Kim H.S."/>
            <person name="Mackenzie C."/>
            <person name="Madupu R."/>
            <person name="Miller N."/>
            <person name="Shvartsbeyn A."/>
            <person name="Sullivan S.A."/>
            <person name="Vaudin M."/>
            <person name="Wiegand R."/>
            <person name="Kaplan H.B."/>
        </authorList>
    </citation>
    <scope>NUCLEOTIDE SEQUENCE [LARGE SCALE GENOMIC DNA]</scope>
    <source>
        <strain evidence="2">DK1622</strain>
    </source>
</reference>
<dbReference type="EMBL" id="CP000113">
    <property type="protein sequence ID" value="ABF88028.1"/>
    <property type="molecule type" value="Genomic_DNA"/>
</dbReference>
<protein>
    <submittedName>
        <fullName evidence="1">Conserved domain protein</fullName>
    </submittedName>
</protein>
<gene>
    <name evidence="1" type="ordered locus">MXAN_5494</name>
</gene>